<evidence type="ECO:0000313" key="2">
    <source>
        <dbReference type="Proteomes" id="UP001246858"/>
    </source>
</evidence>
<dbReference type="Proteomes" id="UP001246858">
    <property type="component" value="Unassembled WGS sequence"/>
</dbReference>
<organism evidence="1 2">
    <name type="scientific">Pedobacter africanus</name>
    <dbReference type="NCBI Taxonomy" id="151894"/>
    <lineage>
        <taxon>Bacteria</taxon>
        <taxon>Pseudomonadati</taxon>
        <taxon>Bacteroidota</taxon>
        <taxon>Sphingobacteriia</taxon>
        <taxon>Sphingobacteriales</taxon>
        <taxon>Sphingobacteriaceae</taxon>
        <taxon>Pedobacter</taxon>
    </lineage>
</organism>
<name>A0ACC6KRU6_9SPHI</name>
<evidence type="ECO:0000313" key="1">
    <source>
        <dbReference type="EMBL" id="MDR6781947.1"/>
    </source>
</evidence>
<protein>
    <submittedName>
        <fullName evidence="1">Uncharacterized protein</fullName>
    </submittedName>
</protein>
<gene>
    <name evidence="1" type="ORF">J2X78_000499</name>
</gene>
<accession>A0ACC6KRU6</accession>
<comment type="caution">
    <text evidence="1">The sequence shown here is derived from an EMBL/GenBank/DDBJ whole genome shotgun (WGS) entry which is preliminary data.</text>
</comment>
<sequence>MKRYFILLLLAFSLLNCYAQEGFTLKVKLDNFKDYKPYLSYGVDGKRFMDTVYATENGWMVFKGKVKEPTYARLSLSGNPELFIRMAKHDYPGPALNFFLSNEEIKVTGNADKIYMASVEGGAVNKDWPETLRARQNELNGQSWEALKKAYHDFKPGGDSTALKKAKKLENDNRGGAQ</sequence>
<proteinExistence type="predicted"/>
<keyword evidence="2" id="KW-1185">Reference proteome</keyword>
<dbReference type="EMBL" id="JAVDTF010000001">
    <property type="protein sequence ID" value="MDR6781947.1"/>
    <property type="molecule type" value="Genomic_DNA"/>
</dbReference>
<reference evidence="1" key="1">
    <citation type="submission" date="2023-07" db="EMBL/GenBank/DDBJ databases">
        <title>Sorghum-associated microbial communities from plants grown in Nebraska, USA.</title>
        <authorList>
            <person name="Schachtman D."/>
        </authorList>
    </citation>
    <scope>NUCLEOTIDE SEQUENCE</scope>
    <source>
        <strain evidence="1">2697</strain>
    </source>
</reference>